<keyword evidence="1" id="KW-0969">Cilium</keyword>
<accession>A0ACB5UL23</accession>
<keyword evidence="1" id="KW-0282">Flagellum</keyword>
<keyword evidence="2" id="KW-1185">Reference proteome</keyword>
<proteinExistence type="predicted"/>
<evidence type="ECO:0000313" key="2">
    <source>
        <dbReference type="Proteomes" id="UP001374599"/>
    </source>
</evidence>
<dbReference type="EMBL" id="BTPU01000037">
    <property type="protein sequence ID" value="GMQ63310.1"/>
    <property type="molecule type" value="Genomic_DNA"/>
</dbReference>
<dbReference type="Proteomes" id="UP001374599">
    <property type="component" value="Unassembled WGS sequence"/>
</dbReference>
<sequence>MIINHNMLAMNTHRQMGAIGTNQAKSTEKLSSGMRINRAGDDAAGLAISEKMRGQIRGLNQASRNAQDGISLIQTAEGALTETHAMLQRMRELVVQGANDTNSDEERANIKDELNQLSTEISEITTKTEFNKKKLLNGSFATTAITLQVGANNAQFIGFNIATMNAAALTVEAADIGNIVGNGTSTAADISALTDTIDTALKVVSTERSKLGAVQNRLEHTIKNVDNTSENLQAAESRVRDVDMAKEMMNFTKQNILMQAAQSMLAQANQNPQGVLQLLR</sequence>
<organism evidence="1 2">
    <name type="scientific">Vallitalea maricola</name>
    <dbReference type="NCBI Taxonomy" id="3074433"/>
    <lineage>
        <taxon>Bacteria</taxon>
        <taxon>Bacillati</taxon>
        <taxon>Bacillota</taxon>
        <taxon>Clostridia</taxon>
        <taxon>Lachnospirales</taxon>
        <taxon>Vallitaleaceae</taxon>
        <taxon>Vallitalea</taxon>
    </lineage>
</organism>
<evidence type="ECO:0000313" key="1">
    <source>
        <dbReference type="EMBL" id="GMQ63310.1"/>
    </source>
</evidence>
<keyword evidence="1" id="KW-0966">Cell projection</keyword>
<gene>
    <name evidence="1" type="ORF">AN2V17_25430</name>
</gene>
<comment type="caution">
    <text evidence="1">The sequence shown here is derived from an EMBL/GenBank/DDBJ whole genome shotgun (WGS) entry which is preliminary data.</text>
</comment>
<reference evidence="1" key="1">
    <citation type="submission" date="2023-09" db="EMBL/GenBank/DDBJ databases">
        <title>Vallitalea sediminicola and Vallitalea maricola sp. nov., anaerobic bacteria isolated from marine sediment.</title>
        <authorList>
            <person name="Hirano S."/>
            <person name="Maeda A."/>
            <person name="Terahara T."/>
            <person name="Mori K."/>
            <person name="Hamada M."/>
            <person name="Matsumoto R."/>
            <person name="Kobayashi T."/>
        </authorList>
    </citation>
    <scope>NUCLEOTIDE SEQUENCE</scope>
    <source>
        <strain evidence="1">AN17-2</strain>
    </source>
</reference>
<protein>
    <submittedName>
        <fullName evidence="1">Flagellin</fullName>
    </submittedName>
</protein>
<name>A0ACB5UL23_9FIRM</name>